<name>A2YZA7_ORYSI</name>
<dbReference type="OrthoDB" id="602113at2759"/>
<dbReference type="HOGENOM" id="CLU_2403540_0_0_1"/>
<protein>
    <submittedName>
        <fullName evidence="1">Uncharacterized protein</fullName>
    </submittedName>
</protein>
<proteinExistence type="predicted"/>
<dbReference type="Gramene" id="BGIOSGA030087-TA">
    <property type="protein sequence ID" value="BGIOSGA030087-PA"/>
    <property type="gene ID" value="BGIOSGA030087"/>
</dbReference>
<dbReference type="EMBL" id="CM000134">
    <property type="protein sequence ID" value="EAZ08418.1"/>
    <property type="molecule type" value="Genomic_DNA"/>
</dbReference>
<dbReference type="AlphaFoldDB" id="A2YZA7"/>
<evidence type="ECO:0000313" key="1">
    <source>
        <dbReference type="EMBL" id="EAZ08418.1"/>
    </source>
</evidence>
<dbReference type="PANTHER" id="PTHR47851">
    <property type="entry name" value="OS06G0588700 PROTEIN-RELATED"/>
    <property type="match status" value="1"/>
</dbReference>
<accession>A2YZA7</accession>
<keyword evidence="2" id="KW-1185">Reference proteome</keyword>
<evidence type="ECO:0000313" key="2">
    <source>
        <dbReference type="Proteomes" id="UP000007015"/>
    </source>
</evidence>
<dbReference type="PANTHER" id="PTHR47851:SF7">
    <property type="entry name" value="MYB_SANT-LIKE DOMAIN-CONTAINING PROTEIN"/>
    <property type="match status" value="1"/>
</dbReference>
<organism evidence="1 2">
    <name type="scientific">Oryza sativa subsp. indica</name>
    <name type="common">Rice</name>
    <dbReference type="NCBI Taxonomy" id="39946"/>
    <lineage>
        <taxon>Eukaryota</taxon>
        <taxon>Viridiplantae</taxon>
        <taxon>Streptophyta</taxon>
        <taxon>Embryophyta</taxon>
        <taxon>Tracheophyta</taxon>
        <taxon>Spermatophyta</taxon>
        <taxon>Magnoliopsida</taxon>
        <taxon>Liliopsida</taxon>
        <taxon>Poales</taxon>
        <taxon>Poaceae</taxon>
        <taxon>BOP clade</taxon>
        <taxon>Oryzoideae</taxon>
        <taxon>Oryzeae</taxon>
        <taxon>Oryzinae</taxon>
        <taxon>Oryza</taxon>
        <taxon>Oryza sativa</taxon>
    </lineage>
</organism>
<gene>
    <name evidence="1" type="ORF">OsI_30683</name>
</gene>
<dbReference type="Proteomes" id="UP000007015">
    <property type="component" value="Chromosome 9"/>
</dbReference>
<dbReference type="OMA" id="AGCTKFM"/>
<sequence>MAQNVPSKGVKIPIDSSYWNDYNTRVVCDIFVDQVATGLGLDDARKAVTTISARWKQLKSDIAGCTKFMKVGLQNEELLEKMFEDIHNTDANH</sequence>
<reference evidence="1 2" key="1">
    <citation type="journal article" date="2005" name="PLoS Biol.">
        <title>The genomes of Oryza sativa: a history of duplications.</title>
        <authorList>
            <person name="Yu J."/>
            <person name="Wang J."/>
            <person name="Lin W."/>
            <person name="Li S."/>
            <person name="Li H."/>
            <person name="Zhou J."/>
            <person name="Ni P."/>
            <person name="Dong W."/>
            <person name="Hu S."/>
            <person name="Zeng C."/>
            <person name="Zhang J."/>
            <person name="Zhang Y."/>
            <person name="Li R."/>
            <person name="Xu Z."/>
            <person name="Li S."/>
            <person name="Li X."/>
            <person name="Zheng H."/>
            <person name="Cong L."/>
            <person name="Lin L."/>
            <person name="Yin J."/>
            <person name="Geng J."/>
            <person name="Li G."/>
            <person name="Shi J."/>
            <person name="Liu J."/>
            <person name="Lv H."/>
            <person name="Li J."/>
            <person name="Wang J."/>
            <person name="Deng Y."/>
            <person name="Ran L."/>
            <person name="Shi X."/>
            <person name="Wang X."/>
            <person name="Wu Q."/>
            <person name="Li C."/>
            <person name="Ren X."/>
            <person name="Wang J."/>
            <person name="Wang X."/>
            <person name="Li D."/>
            <person name="Liu D."/>
            <person name="Zhang X."/>
            <person name="Ji Z."/>
            <person name="Zhao W."/>
            <person name="Sun Y."/>
            <person name="Zhang Z."/>
            <person name="Bao J."/>
            <person name="Han Y."/>
            <person name="Dong L."/>
            <person name="Ji J."/>
            <person name="Chen P."/>
            <person name="Wu S."/>
            <person name="Liu J."/>
            <person name="Xiao Y."/>
            <person name="Bu D."/>
            <person name="Tan J."/>
            <person name="Yang L."/>
            <person name="Ye C."/>
            <person name="Zhang J."/>
            <person name="Xu J."/>
            <person name="Zhou Y."/>
            <person name="Yu Y."/>
            <person name="Zhang B."/>
            <person name="Zhuang S."/>
            <person name="Wei H."/>
            <person name="Liu B."/>
            <person name="Lei M."/>
            <person name="Yu H."/>
            <person name="Li Y."/>
            <person name="Xu H."/>
            <person name="Wei S."/>
            <person name="He X."/>
            <person name="Fang L."/>
            <person name="Zhang Z."/>
            <person name="Zhang Y."/>
            <person name="Huang X."/>
            <person name="Su Z."/>
            <person name="Tong W."/>
            <person name="Li J."/>
            <person name="Tong Z."/>
            <person name="Li S."/>
            <person name="Ye J."/>
            <person name="Wang L."/>
            <person name="Fang L."/>
            <person name="Lei T."/>
            <person name="Chen C."/>
            <person name="Chen H."/>
            <person name="Xu Z."/>
            <person name="Li H."/>
            <person name="Huang H."/>
            <person name="Zhang F."/>
            <person name="Xu H."/>
            <person name="Li N."/>
            <person name="Zhao C."/>
            <person name="Li S."/>
            <person name="Dong L."/>
            <person name="Huang Y."/>
            <person name="Li L."/>
            <person name="Xi Y."/>
            <person name="Qi Q."/>
            <person name="Li W."/>
            <person name="Zhang B."/>
            <person name="Hu W."/>
            <person name="Zhang Y."/>
            <person name="Tian X."/>
            <person name="Jiao Y."/>
            <person name="Liang X."/>
            <person name="Jin J."/>
            <person name="Gao L."/>
            <person name="Zheng W."/>
            <person name="Hao B."/>
            <person name="Liu S."/>
            <person name="Wang W."/>
            <person name="Yuan L."/>
            <person name="Cao M."/>
            <person name="McDermott J."/>
            <person name="Samudrala R."/>
            <person name="Wang J."/>
            <person name="Wong G.K."/>
            <person name="Yang H."/>
        </authorList>
    </citation>
    <scope>NUCLEOTIDE SEQUENCE [LARGE SCALE GENOMIC DNA]</scope>
    <source>
        <strain evidence="2">cv. 93-11</strain>
    </source>
</reference>